<gene>
    <name evidence="1" type="ORF">MYP_3279</name>
</gene>
<reference evidence="1 2" key="1">
    <citation type="submission" date="2014-09" db="EMBL/GenBank/DDBJ databases">
        <title>Sporocytophaga myxococcoides PG-01 genome sequencing.</title>
        <authorList>
            <person name="Liu L."/>
            <person name="Gao P.J."/>
            <person name="Chen G.J."/>
            <person name="Wang L.S."/>
        </authorList>
    </citation>
    <scope>NUCLEOTIDE SEQUENCE [LARGE SCALE GENOMIC DNA]</scope>
    <source>
        <strain evidence="1 2">PG-01</strain>
    </source>
</reference>
<keyword evidence="2" id="KW-1185">Reference proteome</keyword>
<dbReference type="Gene3D" id="3.40.50.2000">
    <property type="entry name" value="Glycogen Phosphorylase B"/>
    <property type="match status" value="1"/>
</dbReference>
<dbReference type="GO" id="GO:0016740">
    <property type="term" value="F:transferase activity"/>
    <property type="evidence" value="ECO:0007669"/>
    <property type="project" value="UniProtKB-KW"/>
</dbReference>
<dbReference type="Pfam" id="PF13692">
    <property type="entry name" value="Glyco_trans_1_4"/>
    <property type="match status" value="1"/>
</dbReference>
<name>A0A098LGF9_9BACT</name>
<protein>
    <submittedName>
        <fullName evidence="1">Group 1 glycosyl transferase</fullName>
    </submittedName>
</protein>
<dbReference type="EMBL" id="BBLT01000006">
    <property type="protein sequence ID" value="GAL86050.1"/>
    <property type="molecule type" value="Genomic_DNA"/>
</dbReference>
<dbReference type="Gene3D" id="3.40.50.11930">
    <property type="match status" value="1"/>
</dbReference>
<sequence length="407" mass="45865">MKILIIGQFSHATGLSRITRLIAKGLSEIFEVHILGFDTDEKSKETIKTSKFILHHNTSPVDIFAEETLQSLVNSLKPEAILIYHDLWLIPRFTKSIFKSNHKSILVGYTPLDGNILQLDSIRQLTCLDALVVFNDFGYAALRGAAQKAGVAQNKPFHNIAVIPHPLSEDKFYRLGGEALPSSLRRLAARKQLFPDNPSSWKGFWVLNANKNQPRKRIDITLKGFAKFVEDKPDDVRLYLHMATKNSFTDIEKMVRELGLKKRIIYTAEGKQHPEVPCEQLNLIYNACNVGVNTSMGEGWGLVSFEHAATGAPQVVPDHSACANIWKEAAELMPIERKTCGYTMLEGAEVSPEALSKSLERLYADKLHYEHLQRQGLLVTQNKAYHRDEVAIQWKDLFLKLTSGVYA</sequence>
<dbReference type="OrthoDB" id="623300at2"/>
<comment type="caution">
    <text evidence="1">The sequence shown here is derived from an EMBL/GenBank/DDBJ whole genome shotgun (WGS) entry which is preliminary data.</text>
</comment>
<evidence type="ECO:0000313" key="2">
    <source>
        <dbReference type="Proteomes" id="UP000030185"/>
    </source>
</evidence>
<keyword evidence="1" id="KW-0808">Transferase</keyword>
<dbReference type="Proteomes" id="UP000030185">
    <property type="component" value="Unassembled WGS sequence"/>
</dbReference>
<accession>A0A098LGF9</accession>
<organism evidence="1 2">
    <name type="scientific">Sporocytophaga myxococcoides</name>
    <dbReference type="NCBI Taxonomy" id="153721"/>
    <lineage>
        <taxon>Bacteria</taxon>
        <taxon>Pseudomonadati</taxon>
        <taxon>Bacteroidota</taxon>
        <taxon>Cytophagia</taxon>
        <taxon>Cytophagales</taxon>
        <taxon>Cytophagaceae</taxon>
        <taxon>Sporocytophaga</taxon>
    </lineage>
</organism>
<dbReference type="eggNOG" id="COG0438">
    <property type="taxonomic scope" value="Bacteria"/>
</dbReference>
<dbReference type="SUPFAM" id="SSF53756">
    <property type="entry name" value="UDP-Glycosyltransferase/glycogen phosphorylase"/>
    <property type="match status" value="1"/>
</dbReference>
<evidence type="ECO:0000313" key="1">
    <source>
        <dbReference type="EMBL" id="GAL86050.1"/>
    </source>
</evidence>
<dbReference type="RefSeq" id="WP_052430262.1">
    <property type="nucleotide sequence ID" value="NZ_BBLT01000006.1"/>
</dbReference>
<dbReference type="PANTHER" id="PTHR12526">
    <property type="entry name" value="GLYCOSYLTRANSFERASE"/>
    <property type="match status" value="1"/>
</dbReference>
<dbReference type="STRING" id="153721.MYP_3279"/>
<dbReference type="AlphaFoldDB" id="A0A098LGF9"/>
<proteinExistence type="predicted"/>